<dbReference type="AlphaFoldDB" id="A0A7J6BNU9"/>
<keyword evidence="3" id="KW-1185">Reference proteome</keyword>
<comment type="caution">
    <text evidence="2">The sequence shown here is derived from an EMBL/GenBank/DDBJ whole genome shotgun (WGS) entry which is preliminary data.</text>
</comment>
<gene>
    <name evidence="2" type="ORF">G5714_022676</name>
</gene>
<protein>
    <submittedName>
        <fullName evidence="2">Uncharacterized protein</fullName>
    </submittedName>
</protein>
<evidence type="ECO:0000313" key="3">
    <source>
        <dbReference type="Proteomes" id="UP000579812"/>
    </source>
</evidence>
<feature type="region of interest" description="Disordered" evidence="1">
    <location>
        <begin position="1"/>
        <end position="32"/>
    </location>
</feature>
<organism evidence="2 3">
    <name type="scientific">Onychostoma macrolepis</name>
    <dbReference type="NCBI Taxonomy" id="369639"/>
    <lineage>
        <taxon>Eukaryota</taxon>
        <taxon>Metazoa</taxon>
        <taxon>Chordata</taxon>
        <taxon>Craniata</taxon>
        <taxon>Vertebrata</taxon>
        <taxon>Euteleostomi</taxon>
        <taxon>Actinopterygii</taxon>
        <taxon>Neopterygii</taxon>
        <taxon>Teleostei</taxon>
        <taxon>Ostariophysi</taxon>
        <taxon>Cypriniformes</taxon>
        <taxon>Cyprinidae</taxon>
        <taxon>Acrossocheilinae</taxon>
        <taxon>Onychostoma</taxon>
    </lineage>
</organism>
<accession>A0A7J6BNU9</accession>
<evidence type="ECO:0000313" key="2">
    <source>
        <dbReference type="EMBL" id="KAF4096707.1"/>
    </source>
</evidence>
<reference evidence="2 3" key="1">
    <citation type="submission" date="2020-04" db="EMBL/GenBank/DDBJ databases">
        <title>Chromosome-level genome assembly of a cyprinid fish Onychostoma macrolepis by integration of Nanopore Sequencing, Bionano and Hi-C technology.</title>
        <authorList>
            <person name="Wang D."/>
        </authorList>
    </citation>
    <scope>NUCLEOTIDE SEQUENCE [LARGE SCALE GENOMIC DNA]</scope>
    <source>
        <strain evidence="2">SWU-2019</strain>
        <tissue evidence="2">Muscle</tissue>
    </source>
</reference>
<name>A0A7J6BNU9_9TELE</name>
<evidence type="ECO:0000256" key="1">
    <source>
        <dbReference type="SAM" id="MobiDB-lite"/>
    </source>
</evidence>
<sequence length="155" mass="16883">MHKKTGNNLKVKGSQRPKEIPETPSVRIPRGDTLPPHPYSLLHYNHWSLPTVLSDVENPLAVVPASAPLLAAAPEPQRCRRGREVLIKGGFYWILNGLSRGTLEITVASSCSAAALPHFHRRPSSPQNPIDSALLLSSDQHCGEVALPEESPIQP</sequence>
<dbReference type="EMBL" id="JAAMOB010000023">
    <property type="protein sequence ID" value="KAF4096707.1"/>
    <property type="molecule type" value="Genomic_DNA"/>
</dbReference>
<dbReference type="Proteomes" id="UP000579812">
    <property type="component" value="Unassembled WGS sequence"/>
</dbReference>
<proteinExistence type="predicted"/>